<feature type="compositionally biased region" description="Low complexity" evidence="1">
    <location>
        <begin position="161"/>
        <end position="181"/>
    </location>
</feature>
<sequence length="424" mass="45398">MAIAGGSHCSPLLLSRTRRRAPLPPPNPCSCLPGEPRHLRPCRASLATATPPSPPDEEHRKSPVDPAMLLAAIAAAAAAASPHAALAASGGAMGGRSYSSSSRSSSSTSSSSSSFSSSSSSSSWSTPSSSSSSASSWSRPSSSSTEQQEEATHVSVGTAPSSSSSSASSWLRPSSSSTSSSPEQQAEATHVSVGTARPPSVATAAQRNAEMRFWGYLASASVSAAALFLAVRHYTRPRTTVVKLQVALLGLAKSLQKDLNEIAEKVEASNQRWYKFILTETICSLRRHNNCCISSSLSVDVKDTGDSWEQHFDKISIEERSKFDEETLYNLEGIKRKKSYSRKPDGFRNEYIVLTILVAADGALKFPEVRNYADLEAAVETLNSIPARRIQGIQVLWTPQDEDDVLLAAKLLEDYPYLKPLCDD</sequence>
<feature type="region of interest" description="Disordered" evidence="1">
    <location>
        <begin position="80"/>
        <end position="199"/>
    </location>
</feature>
<proteinExistence type="predicted"/>
<dbReference type="AlphaFoldDB" id="A0A2T8IEW5"/>
<protein>
    <submittedName>
        <fullName evidence="2">Uncharacterized protein</fullName>
    </submittedName>
</protein>
<dbReference type="Pfam" id="PF07466">
    <property type="entry name" value="DUF1517"/>
    <property type="match status" value="1"/>
</dbReference>
<dbReference type="PIRSF" id="PIRSF037221">
    <property type="entry name" value="DUF1517"/>
    <property type="match status" value="1"/>
</dbReference>
<dbReference type="InterPro" id="IPR053023">
    <property type="entry name" value="FLAP_modulator"/>
</dbReference>
<reference evidence="2" key="1">
    <citation type="submission" date="2018-04" db="EMBL/GenBank/DDBJ databases">
        <title>WGS assembly of Panicum hallii.</title>
        <authorList>
            <person name="Lovell J."/>
            <person name="Jenkins J."/>
            <person name="Lowry D."/>
            <person name="Mamidi S."/>
            <person name="Sreedasyam A."/>
            <person name="Weng X."/>
            <person name="Barry K."/>
            <person name="Bonette J."/>
            <person name="Campitelli B."/>
            <person name="Daum C."/>
            <person name="Gordon S."/>
            <person name="Gould B."/>
            <person name="Lipzen A."/>
            <person name="Macqueen A."/>
            <person name="Palacio-Mejia J."/>
            <person name="Plott C."/>
            <person name="Shakirov E."/>
            <person name="Shu S."/>
            <person name="Yoshinaga Y."/>
            <person name="Zane M."/>
            <person name="Rokhsar D."/>
            <person name="Grimwood J."/>
            <person name="Schmutz J."/>
            <person name="Juenger T."/>
        </authorList>
    </citation>
    <scope>NUCLEOTIDE SEQUENCE [LARGE SCALE GENOMIC DNA]</scope>
    <source>
        <strain evidence="2">FIL2</strain>
    </source>
</reference>
<dbReference type="EMBL" id="CM008051">
    <property type="protein sequence ID" value="PVH36188.1"/>
    <property type="molecule type" value="Genomic_DNA"/>
</dbReference>
<dbReference type="Proteomes" id="UP000243499">
    <property type="component" value="Chromosome 6"/>
</dbReference>
<evidence type="ECO:0000256" key="1">
    <source>
        <dbReference type="SAM" id="MobiDB-lite"/>
    </source>
</evidence>
<dbReference type="PANTHER" id="PTHR33975:SF7">
    <property type="entry name" value="OS08G0119100 PROTEIN"/>
    <property type="match status" value="1"/>
</dbReference>
<accession>A0A2T8IEW5</accession>
<organism evidence="2">
    <name type="scientific">Panicum hallii</name>
    <dbReference type="NCBI Taxonomy" id="206008"/>
    <lineage>
        <taxon>Eukaryota</taxon>
        <taxon>Viridiplantae</taxon>
        <taxon>Streptophyta</taxon>
        <taxon>Embryophyta</taxon>
        <taxon>Tracheophyta</taxon>
        <taxon>Spermatophyta</taxon>
        <taxon>Magnoliopsida</taxon>
        <taxon>Liliopsida</taxon>
        <taxon>Poales</taxon>
        <taxon>Poaceae</taxon>
        <taxon>PACMAD clade</taxon>
        <taxon>Panicoideae</taxon>
        <taxon>Panicodae</taxon>
        <taxon>Paniceae</taxon>
        <taxon>Panicinae</taxon>
        <taxon>Panicum</taxon>
        <taxon>Panicum sect. Panicum</taxon>
    </lineage>
</organism>
<gene>
    <name evidence="2" type="ORF">PAHAL_6G017600</name>
</gene>
<dbReference type="GO" id="GO:0009507">
    <property type="term" value="C:chloroplast"/>
    <property type="evidence" value="ECO:0007669"/>
    <property type="project" value="TreeGrafter"/>
</dbReference>
<dbReference type="InterPro" id="IPR010903">
    <property type="entry name" value="DUF1517"/>
</dbReference>
<dbReference type="Gramene" id="PVH36188">
    <property type="protein sequence ID" value="PVH36188"/>
    <property type="gene ID" value="PAHAL_6G017600"/>
</dbReference>
<dbReference type="PANTHER" id="PTHR33975">
    <property type="entry name" value="MYELIN-ASSOCIATED OLIGODENDROCYTE BASIC PROTEIN"/>
    <property type="match status" value="1"/>
</dbReference>
<evidence type="ECO:0000313" key="2">
    <source>
        <dbReference type="EMBL" id="PVH36188.1"/>
    </source>
</evidence>
<feature type="compositionally biased region" description="Low complexity" evidence="1">
    <location>
        <begin position="80"/>
        <end position="145"/>
    </location>
</feature>
<feature type="region of interest" description="Disordered" evidence="1">
    <location>
        <begin position="1"/>
        <end position="65"/>
    </location>
</feature>
<name>A0A2T8IEW5_9POAL</name>